<sequence length="216" mass="23573">VWSVTGVPGRSSDLPCYLNPRTPGDRPKLILWYKRGIRTPVFTYDGREPQLQSGTHEAVGALTLSGGAATLTLTSVGEDSGGLYECRVDFFKSPTHTSLVNLTIIDPLQLFMRTRQHCMDVMMKLKLLSHNTNEIPAKFSLPPAPHFNFSHYLQLNEATGKATGEALLLHSSSSSSFFSPSHQAFSPPSILYVSTASLNAPRCVSHAKTKPCVDLA</sequence>
<dbReference type="PROSITE" id="PS50835">
    <property type="entry name" value="IG_LIKE"/>
    <property type="match status" value="1"/>
</dbReference>
<dbReference type="InterPro" id="IPR013783">
    <property type="entry name" value="Ig-like_fold"/>
</dbReference>
<evidence type="ECO:0000259" key="1">
    <source>
        <dbReference type="PROSITE" id="PS50835"/>
    </source>
</evidence>
<dbReference type="Gene3D" id="2.60.40.10">
    <property type="entry name" value="Immunoglobulins"/>
    <property type="match status" value="1"/>
</dbReference>
<feature type="domain" description="Ig-like" evidence="1">
    <location>
        <begin position="9"/>
        <end position="103"/>
    </location>
</feature>
<name>A0AAW0SGW3_SCYPA</name>
<dbReference type="InterPro" id="IPR036179">
    <property type="entry name" value="Ig-like_dom_sf"/>
</dbReference>
<comment type="caution">
    <text evidence="2">The sequence shown here is derived from an EMBL/GenBank/DDBJ whole genome shotgun (WGS) entry which is preliminary data.</text>
</comment>
<dbReference type="SUPFAM" id="SSF48726">
    <property type="entry name" value="Immunoglobulin"/>
    <property type="match status" value="1"/>
</dbReference>
<gene>
    <name evidence="2" type="ORF">O3P69_012026</name>
</gene>
<dbReference type="PANTHER" id="PTHR23278:SF19">
    <property type="entry name" value="OBSCURIN"/>
    <property type="match status" value="1"/>
</dbReference>
<dbReference type="AlphaFoldDB" id="A0AAW0SGW3"/>
<evidence type="ECO:0000313" key="3">
    <source>
        <dbReference type="Proteomes" id="UP001487740"/>
    </source>
</evidence>
<dbReference type="PANTHER" id="PTHR23278">
    <property type="entry name" value="SIDESTEP PROTEIN"/>
    <property type="match status" value="1"/>
</dbReference>
<dbReference type="Proteomes" id="UP001487740">
    <property type="component" value="Unassembled WGS sequence"/>
</dbReference>
<dbReference type="InterPro" id="IPR007110">
    <property type="entry name" value="Ig-like_dom"/>
</dbReference>
<dbReference type="EMBL" id="JARAKH010000298">
    <property type="protein sequence ID" value="KAK8374605.1"/>
    <property type="molecule type" value="Genomic_DNA"/>
</dbReference>
<organism evidence="2 3">
    <name type="scientific">Scylla paramamosain</name>
    <name type="common">Mud crab</name>
    <dbReference type="NCBI Taxonomy" id="85552"/>
    <lineage>
        <taxon>Eukaryota</taxon>
        <taxon>Metazoa</taxon>
        <taxon>Ecdysozoa</taxon>
        <taxon>Arthropoda</taxon>
        <taxon>Crustacea</taxon>
        <taxon>Multicrustacea</taxon>
        <taxon>Malacostraca</taxon>
        <taxon>Eumalacostraca</taxon>
        <taxon>Eucarida</taxon>
        <taxon>Decapoda</taxon>
        <taxon>Pleocyemata</taxon>
        <taxon>Brachyura</taxon>
        <taxon>Eubrachyura</taxon>
        <taxon>Portunoidea</taxon>
        <taxon>Portunidae</taxon>
        <taxon>Portuninae</taxon>
        <taxon>Scylla</taxon>
    </lineage>
</organism>
<feature type="non-terminal residue" evidence="2">
    <location>
        <position position="1"/>
    </location>
</feature>
<reference evidence="2 3" key="1">
    <citation type="submission" date="2023-03" db="EMBL/GenBank/DDBJ databases">
        <title>High-quality genome of Scylla paramamosain provides insights in environmental adaptation.</title>
        <authorList>
            <person name="Zhang L."/>
        </authorList>
    </citation>
    <scope>NUCLEOTIDE SEQUENCE [LARGE SCALE GENOMIC DNA]</scope>
    <source>
        <strain evidence="2">LZ_2023a</strain>
        <tissue evidence="2">Muscle</tissue>
    </source>
</reference>
<proteinExistence type="predicted"/>
<protein>
    <recommendedName>
        <fullName evidence="1">Ig-like domain-containing protein</fullName>
    </recommendedName>
</protein>
<evidence type="ECO:0000313" key="2">
    <source>
        <dbReference type="EMBL" id="KAK8374605.1"/>
    </source>
</evidence>
<accession>A0AAW0SGW3</accession>
<keyword evidence="3" id="KW-1185">Reference proteome</keyword>